<dbReference type="PANTHER" id="PTHR33649">
    <property type="entry name" value="PAR1 PROTEIN"/>
    <property type="match status" value="1"/>
</dbReference>
<dbReference type="GeneID" id="104608702"/>
<reference evidence="2" key="1">
    <citation type="submission" date="2025-08" db="UniProtKB">
        <authorList>
            <consortium name="RefSeq"/>
        </authorList>
    </citation>
    <scope>IDENTIFICATION</scope>
</reference>
<dbReference type="KEGG" id="nnu:104608702"/>
<proteinExistence type="predicted"/>
<gene>
    <name evidence="2" type="primary">LOC104608702</name>
</gene>
<keyword evidence="1" id="KW-1185">Reference proteome</keyword>
<evidence type="ECO:0000313" key="1">
    <source>
        <dbReference type="Proteomes" id="UP000189703"/>
    </source>
</evidence>
<protein>
    <submittedName>
        <fullName evidence="2">Uncharacterized protein LOC104608702</fullName>
    </submittedName>
</protein>
<dbReference type="Proteomes" id="UP000189703">
    <property type="component" value="Unplaced"/>
</dbReference>
<accession>A0A1U8BAC2</accession>
<evidence type="ECO:0000313" key="2">
    <source>
        <dbReference type="RefSeq" id="XP_010273059.1"/>
    </source>
</evidence>
<dbReference type="Pfam" id="PF06521">
    <property type="entry name" value="PAR1"/>
    <property type="match status" value="1"/>
</dbReference>
<dbReference type="RefSeq" id="XP_010273059.1">
    <property type="nucleotide sequence ID" value="XM_010274757.1"/>
</dbReference>
<dbReference type="FunCoup" id="A0A1U8BAC2">
    <property type="interactions" value="5"/>
</dbReference>
<dbReference type="AlphaFoldDB" id="A0A1U8BAC2"/>
<name>A0A1U8BAC2_NELNU</name>
<dbReference type="STRING" id="4432.A0A1U8BAC2"/>
<dbReference type="OrthoDB" id="772928at2759"/>
<organism evidence="1 2">
    <name type="scientific">Nelumbo nucifera</name>
    <name type="common">Sacred lotus</name>
    <dbReference type="NCBI Taxonomy" id="4432"/>
    <lineage>
        <taxon>Eukaryota</taxon>
        <taxon>Viridiplantae</taxon>
        <taxon>Streptophyta</taxon>
        <taxon>Embryophyta</taxon>
        <taxon>Tracheophyta</taxon>
        <taxon>Spermatophyta</taxon>
        <taxon>Magnoliopsida</taxon>
        <taxon>Proteales</taxon>
        <taxon>Nelumbonaceae</taxon>
        <taxon>Nelumbo</taxon>
    </lineage>
</organism>
<sequence>MASSFVSLKALISLALALSLCVQGTLGGITCEHLDKNTCAFAVSSSGTRCVLEKHVKRSGDEVYTCRTSEIEADKLKDWVETDECIQACGLNRNTLGISSDALVEPCFVHKLCSSRCYDNCPNIIDLYFNLAAGEGIFLPKLCEAQGANARREMSEIRSSGLVAPAPESGLSMNSVMAPAMAPTTSLTVDYVVAPAMPPN</sequence>
<dbReference type="OMA" id="ESTFTHK"/>
<dbReference type="eggNOG" id="ENOG502R0KN">
    <property type="taxonomic scope" value="Eukaryota"/>
</dbReference>
<dbReference type="InterPro" id="IPR009489">
    <property type="entry name" value="PAR1"/>
</dbReference>
<dbReference type="PANTHER" id="PTHR33649:SF2">
    <property type="entry name" value="PAR1 PROTEIN"/>
    <property type="match status" value="1"/>
</dbReference>